<protein>
    <recommendedName>
        <fullName evidence="2">Amidase domain-containing protein</fullName>
    </recommendedName>
</protein>
<dbReference type="HOGENOM" id="CLU_009600_14_3_1"/>
<dbReference type="Gene3D" id="3.90.1300.10">
    <property type="entry name" value="Amidase signature (AS) domain"/>
    <property type="match status" value="1"/>
</dbReference>
<dbReference type="Proteomes" id="UP000030752">
    <property type="component" value="Unassembled WGS sequence"/>
</dbReference>
<dbReference type="RefSeq" id="XP_008717646.1">
    <property type="nucleotide sequence ID" value="XM_008719424.1"/>
</dbReference>
<feature type="domain" description="Amidase" evidence="2">
    <location>
        <begin position="27"/>
        <end position="432"/>
    </location>
</feature>
<dbReference type="GeneID" id="19972422"/>
<organism evidence="3 4">
    <name type="scientific">Cyphellophora europaea (strain CBS 101466)</name>
    <name type="common">Phialophora europaea</name>
    <dbReference type="NCBI Taxonomy" id="1220924"/>
    <lineage>
        <taxon>Eukaryota</taxon>
        <taxon>Fungi</taxon>
        <taxon>Dikarya</taxon>
        <taxon>Ascomycota</taxon>
        <taxon>Pezizomycotina</taxon>
        <taxon>Eurotiomycetes</taxon>
        <taxon>Chaetothyriomycetidae</taxon>
        <taxon>Chaetothyriales</taxon>
        <taxon>Cyphellophoraceae</taxon>
        <taxon>Cyphellophora</taxon>
    </lineage>
</organism>
<dbReference type="SUPFAM" id="SSF75304">
    <property type="entry name" value="Amidase signature (AS) enzymes"/>
    <property type="match status" value="1"/>
</dbReference>
<keyword evidence="4" id="KW-1185">Reference proteome</keyword>
<sequence>MSIDPLTETASSLQTKLTAGTITSKQLIDVYLGQLARHNGYLKAVIETAPESLLYAKATELDNERQQGHLRSPLHGIPLIVKDNIATVPELGLQTTCGSYALEGSKPRKNAVAIDRLIAAGAIVLGKANLSSRSDRADQGWSAVGGQAQSPYVRGGFQRDTDSYSGHSSAGGSSTGSATGVAAGFAPISLGTETRGSLIMPSDRAALYTIKPTVKIISQAGVIPASYVADSVGPIAKTSLDVADLLDILVDPSKTTIPNGGYRSAVTGDWGDIRIGYVDSETWIFPHRIVKYVKEASNQMFREFELAYEKLKTVVKVVKPIEMMTLEESTEYGKTDIGKAFLKSFEGDLRGYLSGLDESKIHSLADLIEFNKAHPDLELPIAASNQAGLERMLNYDMTDEEYDRIVRTAREVNKAGIDRVLEENAIDIIMAPGESLMFEIPAAAGYPTASLPLGYLDYNGRPFGLQMLAKAHQEAMLVQAQSAWEATFPARQSPPLDEINPQT</sequence>
<dbReference type="VEuPathDB" id="FungiDB:HMPREF1541_05083"/>
<evidence type="ECO:0000313" key="4">
    <source>
        <dbReference type="Proteomes" id="UP000030752"/>
    </source>
</evidence>
<dbReference type="PANTHER" id="PTHR42678">
    <property type="entry name" value="AMIDASE"/>
    <property type="match status" value="1"/>
</dbReference>
<evidence type="ECO:0000256" key="1">
    <source>
        <dbReference type="SAM" id="MobiDB-lite"/>
    </source>
</evidence>
<dbReference type="eggNOG" id="KOG1211">
    <property type="taxonomic scope" value="Eukaryota"/>
</dbReference>
<dbReference type="AlphaFoldDB" id="W2RYD5"/>
<gene>
    <name evidence="3" type="ORF">HMPREF1541_05083</name>
</gene>
<dbReference type="OrthoDB" id="566138at2759"/>
<feature type="compositionally biased region" description="Low complexity" evidence="1">
    <location>
        <begin position="165"/>
        <end position="177"/>
    </location>
</feature>
<dbReference type="InterPro" id="IPR023631">
    <property type="entry name" value="Amidase_dom"/>
</dbReference>
<name>W2RYD5_CYPE1</name>
<dbReference type="PANTHER" id="PTHR42678:SF34">
    <property type="entry name" value="OS04G0183300 PROTEIN"/>
    <property type="match status" value="1"/>
</dbReference>
<evidence type="ECO:0000313" key="3">
    <source>
        <dbReference type="EMBL" id="ETN40803.1"/>
    </source>
</evidence>
<dbReference type="InterPro" id="IPR036928">
    <property type="entry name" value="AS_sf"/>
</dbReference>
<proteinExistence type="predicted"/>
<evidence type="ECO:0000259" key="2">
    <source>
        <dbReference type="Pfam" id="PF01425"/>
    </source>
</evidence>
<feature type="region of interest" description="Disordered" evidence="1">
    <location>
        <begin position="155"/>
        <end position="177"/>
    </location>
</feature>
<dbReference type="Pfam" id="PF01425">
    <property type="entry name" value="Amidase"/>
    <property type="match status" value="1"/>
</dbReference>
<accession>W2RYD5</accession>
<dbReference type="EMBL" id="KB822720">
    <property type="protein sequence ID" value="ETN40803.1"/>
    <property type="molecule type" value="Genomic_DNA"/>
</dbReference>
<reference evidence="3 4" key="1">
    <citation type="submission" date="2013-03" db="EMBL/GenBank/DDBJ databases">
        <title>The Genome Sequence of Phialophora europaea CBS 101466.</title>
        <authorList>
            <consortium name="The Broad Institute Genomics Platform"/>
            <person name="Cuomo C."/>
            <person name="de Hoog S."/>
            <person name="Gorbushina A."/>
            <person name="Walker B."/>
            <person name="Young S.K."/>
            <person name="Zeng Q."/>
            <person name="Gargeya S."/>
            <person name="Fitzgerald M."/>
            <person name="Haas B."/>
            <person name="Abouelleil A."/>
            <person name="Allen A.W."/>
            <person name="Alvarado L."/>
            <person name="Arachchi H.M."/>
            <person name="Berlin A.M."/>
            <person name="Chapman S.B."/>
            <person name="Gainer-Dewar J."/>
            <person name="Goldberg J."/>
            <person name="Griggs A."/>
            <person name="Gujja S."/>
            <person name="Hansen M."/>
            <person name="Howarth C."/>
            <person name="Imamovic A."/>
            <person name="Ireland A."/>
            <person name="Larimer J."/>
            <person name="McCowan C."/>
            <person name="Murphy C."/>
            <person name="Pearson M."/>
            <person name="Poon T.W."/>
            <person name="Priest M."/>
            <person name="Roberts A."/>
            <person name="Saif S."/>
            <person name="Shea T."/>
            <person name="Sisk P."/>
            <person name="Sykes S."/>
            <person name="Wortman J."/>
            <person name="Nusbaum C."/>
            <person name="Birren B."/>
        </authorList>
    </citation>
    <scope>NUCLEOTIDE SEQUENCE [LARGE SCALE GENOMIC DNA]</scope>
    <source>
        <strain evidence="3 4">CBS 101466</strain>
    </source>
</reference>
<dbReference type="InParanoid" id="W2RYD5"/>
<dbReference type="STRING" id="1220924.W2RYD5"/>